<evidence type="ECO:0000313" key="3">
    <source>
        <dbReference type="EMBL" id="CAE0700599.1"/>
    </source>
</evidence>
<dbReference type="EMBL" id="HBIW01018623">
    <property type="protein sequence ID" value="CAE0700599.1"/>
    <property type="molecule type" value="Transcribed_RNA"/>
</dbReference>
<gene>
    <name evidence="3" type="ORF">PCAL00307_LOCUS16035</name>
</gene>
<dbReference type="Pfam" id="PF18599">
    <property type="entry name" value="LCIB_C_CA"/>
    <property type="match status" value="1"/>
</dbReference>
<dbReference type="AlphaFoldDB" id="A0A7S4EAG6"/>
<feature type="domain" description="Limiting CO2-inducible protein B/C beta carbonyic anhydrase" evidence="2">
    <location>
        <begin position="77"/>
        <end position="236"/>
    </location>
</feature>
<proteinExistence type="predicted"/>
<reference evidence="3" key="1">
    <citation type="submission" date="2021-01" db="EMBL/GenBank/DDBJ databases">
        <authorList>
            <person name="Corre E."/>
            <person name="Pelletier E."/>
            <person name="Niang G."/>
            <person name="Scheremetjew M."/>
            <person name="Finn R."/>
            <person name="Kale V."/>
            <person name="Holt S."/>
            <person name="Cochrane G."/>
            <person name="Meng A."/>
            <person name="Brown T."/>
            <person name="Cohen L."/>
        </authorList>
    </citation>
    <scope>NUCLEOTIDE SEQUENCE</scope>
    <source>
        <strain evidence="3">CCMP1756</strain>
    </source>
</reference>
<evidence type="ECO:0000256" key="1">
    <source>
        <dbReference type="SAM" id="MobiDB-lite"/>
    </source>
</evidence>
<evidence type="ECO:0000259" key="2">
    <source>
        <dbReference type="Pfam" id="PF18599"/>
    </source>
</evidence>
<sequence>MPLPNKRAARRHRRDVKMGAGASTDYASVAQALDDGHSQVNIERHLTNSCTKEIEAINKAFGTDEDRPATAVACGRAAQRALDGLGFEVNNMVFANSTSRDEFTREHHWWAYLEGRATDVVSETPAPTFDIGGLGGMLAAGKTGLELVASHALEKVGAIFLFFGPHVGCDEEGRMGFVTHAGQDAPAPCGAAAAQAVEWAKKNKGATPKDADDQQMDKVRAVALKNLEAIKDADAPPAAAPAPAEGEEEAAEPVVVEAPAKNGAVVMAEALYQATYEDVLRLVPKHLAQNRPVVLCGGINVITGPGKPDFFACKNFQVYSPREPDQPNDAFSSYRASLRALLFDPSAP</sequence>
<feature type="region of interest" description="Disordered" evidence="1">
    <location>
        <begin position="1"/>
        <end position="21"/>
    </location>
</feature>
<protein>
    <recommendedName>
        <fullName evidence="2">Limiting CO2-inducible protein B/C beta carbonyic anhydrase domain-containing protein</fullName>
    </recommendedName>
</protein>
<name>A0A7S4EAG6_9STRA</name>
<accession>A0A7S4EAG6</accession>
<dbReference type="InterPro" id="IPR040703">
    <property type="entry name" value="LCIB/C_CA"/>
</dbReference>
<dbReference type="PANTHER" id="PTHR38016">
    <property type="entry name" value="UNNAMED PRODUCT"/>
    <property type="match status" value="1"/>
</dbReference>
<dbReference type="PANTHER" id="PTHR38016:SF1">
    <property type="entry name" value="LIMITING CO2-INDUCIBLE PROTEIN B_C BETA CARBONYIC ANHYDRASE DOMAIN-CONTAINING PROTEIN"/>
    <property type="match status" value="1"/>
</dbReference>
<organism evidence="3">
    <name type="scientific">Pelagomonas calceolata</name>
    <dbReference type="NCBI Taxonomy" id="35677"/>
    <lineage>
        <taxon>Eukaryota</taxon>
        <taxon>Sar</taxon>
        <taxon>Stramenopiles</taxon>
        <taxon>Ochrophyta</taxon>
        <taxon>Pelagophyceae</taxon>
        <taxon>Pelagomonadales</taxon>
        <taxon>Pelagomonadaceae</taxon>
        <taxon>Pelagomonas</taxon>
    </lineage>
</organism>